<gene>
    <name evidence="1" type="ORF">M1B34_28145</name>
</gene>
<name>A0A9X1Z0A8_9PSED</name>
<sequence>MHPTMQARVEGNIALRIRATAATAEFFAMIGKTAPKRSVRYQVVTKGKDAYHVIELTTGRVKGFRFTWRAAINLAQVLEARADGANVNVENWVISKPGIEPA</sequence>
<accession>A0A9X1Z0A8</accession>
<evidence type="ECO:0000313" key="2">
    <source>
        <dbReference type="Proteomes" id="UP001155059"/>
    </source>
</evidence>
<comment type="caution">
    <text evidence="1">The sequence shown here is derived from an EMBL/GenBank/DDBJ whole genome shotgun (WGS) entry which is preliminary data.</text>
</comment>
<dbReference type="Proteomes" id="UP001155059">
    <property type="component" value="Unassembled WGS sequence"/>
</dbReference>
<reference evidence="1 2" key="1">
    <citation type="journal article" date="2022" name="Int. J. Syst. Evol. Microbiol.">
        <title>Pseudomonas aegrilactucae sp. nov. and Pseudomonas morbosilactucae sp. nov., pathogens causing bacterial rot of lettuce in Japan.</title>
        <authorList>
            <person name="Sawada H."/>
            <person name="Fujikawa T."/>
            <person name="Satou M."/>
        </authorList>
    </citation>
    <scope>NUCLEOTIDE SEQUENCE [LARGE SCALE GENOMIC DNA]</scope>
    <source>
        <strain evidence="1 2">MAFF 302030</strain>
    </source>
</reference>
<dbReference type="RefSeq" id="WP_268266847.1">
    <property type="nucleotide sequence ID" value="NZ_JALQCW010000086.1"/>
</dbReference>
<proteinExistence type="predicted"/>
<evidence type="ECO:0000313" key="1">
    <source>
        <dbReference type="EMBL" id="MCK9801435.1"/>
    </source>
</evidence>
<dbReference type="EMBL" id="JALQCW010000086">
    <property type="protein sequence ID" value="MCK9801435.1"/>
    <property type="molecule type" value="Genomic_DNA"/>
</dbReference>
<dbReference type="AlphaFoldDB" id="A0A9X1Z0A8"/>
<protein>
    <submittedName>
        <fullName evidence="1">Uncharacterized protein</fullName>
    </submittedName>
</protein>
<organism evidence="1 2">
    <name type="scientific">Pseudomonas morbosilactucae</name>
    <dbReference type="NCBI Taxonomy" id="2938197"/>
    <lineage>
        <taxon>Bacteria</taxon>
        <taxon>Pseudomonadati</taxon>
        <taxon>Pseudomonadota</taxon>
        <taxon>Gammaproteobacteria</taxon>
        <taxon>Pseudomonadales</taxon>
        <taxon>Pseudomonadaceae</taxon>
        <taxon>Pseudomonas</taxon>
    </lineage>
</organism>
<reference evidence="1 2" key="2">
    <citation type="journal article" date="2023" name="Plant Pathol.">
        <title>Dismantling and reorganizing Pseudomonas marginalis sensu#lato.</title>
        <authorList>
            <person name="Sawada H."/>
            <person name="Fujikawa T."/>
            <person name="Satou M."/>
        </authorList>
    </citation>
    <scope>NUCLEOTIDE SEQUENCE [LARGE SCALE GENOMIC DNA]</scope>
    <source>
        <strain evidence="1 2">MAFF 302030</strain>
    </source>
</reference>